<keyword evidence="3" id="KW-1185">Reference proteome</keyword>
<dbReference type="OrthoDB" id="5194885at2"/>
<comment type="caution">
    <text evidence="2">The sequence shown here is derived from an EMBL/GenBank/DDBJ whole genome shotgun (WGS) entry which is preliminary data.</text>
</comment>
<dbReference type="NCBIfam" id="NF035953">
    <property type="entry name" value="integrity_Cei"/>
    <property type="match status" value="1"/>
</dbReference>
<reference evidence="2 3" key="1">
    <citation type="submission" date="2019-02" db="EMBL/GenBank/DDBJ databases">
        <title>Draft genome sequence of Amycolatopsis sp. 8-3EHSu isolated from roots of Suaeda maritima.</title>
        <authorList>
            <person name="Duangmal K."/>
            <person name="Chantavorakit T."/>
        </authorList>
    </citation>
    <scope>NUCLEOTIDE SEQUENCE [LARGE SCALE GENOMIC DNA]</scope>
    <source>
        <strain evidence="2 3">8-3EHSu</strain>
    </source>
</reference>
<organism evidence="2 3">
    <name type="scientific">Amycolatopsis suaedae</name>
    <dbReference type="NCBI Taxonomy" id="2510978"/>
    <lineage>
        <taxon>Bacteria</taxon>
        <taxon>Bacillati</taxon>
        <taxon>Actinomycetota</taxon>
        <taxon>Actinomycetes</taxon>
        <taxon>Pseudonocardiales</taxon>
        <taxon>Pseudonocardiaceae</taxon>
        <taxon>Amycolatopsis</taxon>
    </lineage>
</organism>
<dbReference type="AlphaFoldDB" id="A0A4V2ELZ3"/>
<sequence length="189" mass="20227">MYALLSRTDVDDKIRCEPAAVAPPGVTHTPVAHDGLDSVAPMPPDKIQVRVLNASKNRGQGAIVTAGLKDMGFTKALDPANDPAYEGREANCRGQIRFGENGMAAARTLSLADPCVELIKDNREDGTVDLAIGSAFRDPRPTKEGRQVLQQLAEWSRQHPDTAGGEQATGQRPATIDQTLLASARDIEC</sequence>
<evidence type="ECO:0000259" key="1">
    <source>
        <dbReference type="Pfam" id="PF13399"/>
    </source>
</evidence>
<gene>
    <name evidence="2" type="ORF">EWH70_15410</name>
</gene>
<protein>
    <submittedName>
        <fullName evidence="2">LytR family transcriptional regulator</fullName>
    </submittedName>
</protein>
<dbReference type="InterPro" id="IPR027381">
    <property type="entry name" value="LytR/CpsA/Psr_C"/>
</dbReference>
<dbReference type="Pfam" id="PF13399">
    <property type="entry name" value="LytR_C"/>
    <property type="match status" value="1"/>
</dbReference>
<feature type="domain" description="LytR/CpsA/Psr regulator C-terminal" evidence="1">
    <location>
        <begin position="47"/>
        <end position="136"/>
    </location>
</feature>
<accession>A0A4V2ELZ3</accession>
<dbReference type="EMBL" id="SFCC01000007">
    <property type="protein sequence ID" value="RZQ63265.1"/>
    <property type="molecule type" value="Genomic_DNA"/>
</dbReference>
<name>A0A4V2ELZ3_9PSEU</name>
<proteinExistence type="predicted"/>
<evidence type="ECO:0000313" key="3">
    <source>
        <dbReference type="Proteomes" id="UP000292003"/>
    </source>
</evidence>
<dbReference type="Proteomes" id="UP000292003">
    <property type="component" value="Unassembled WGS sequence"/>
</dbReference>
<evidence type="ECO:0000313" key="2">
    <source>
        <dbReference type="EMBL" id="RZQ63265.1"/>
    </source>
</evidence>